<dbReference type="SUPFAM" id="SSF52540">
    <property type="entry name" value="P-loop containing nucleoside triphosphate hydrolases"/>
    <property type="match status" value="2"/>
</dbReference>
<dbReference type="GO" id="GO:0006281">
    <property type="term" value="P:DNA repair"/>
    <property type="evidence" value="ECO:0007669"/>
    <property type="project" value="TreeGrafter"/>
</dbReference>
<dbReference type="GO" id="GO:0005634">
    <property type="term" value="C:nucleus"/>
    <property type="evidence" value="ECO:0007669"/>
    <property type="project" value="TreeGrafter"/>
</dbReference>
<dbReference type="PANTHER" id="PTHR45626">
    <property type="entry name" value="TRANSCRIPTION TERMINATION FACTOR 2-RELATED"/>
    <property type="match status" value="1"/>
</dbReference>
<dbReference type="SMART" id="SM00184">
    <property type="entry name" value="RING"/>
    <property type="match status" value="1"/>
</dbReference>
<dbReference type="Pfam" id="PF00176">
    <property type="entry name" value="SNF2-rel_dom"/>
    <property type="match status" value="1"/>
</dbReference>
<dbReference type="SUPFAM" id="SSF57850">
    <property type="entry name" value="RING/U-box"/>
    <property type="match status" value="1"/>
</dbReference>
<evidence type="ECO:0000256" key="8">
    <source>
        <dbReference type="PROSITE-ProRule" id="PRU00175"/>
    </source>
</evidence>
<feature type="region of interest" description="Disordered" evidence="9">
    <location>
        <begin position="1245"/>
        <end position="1276"/>
    </location>
</feature>
<feature type="domain" description="RING-type" evidence="10">
    <location>
        <begin position="911"/>
        <end position="949"/>
    </location>
</feature>
<feature type="region of interest" description="Disordered" evidence="9">
    <location>
        <begin position="1163"/>
        <end position="1186"/>
    </location>
</feature>
<keyword evidence="5" id="KW-0378">Hydrolase</keyword>
<dbReference type="PROSITE" id="PS50089">
    <property type="entry name" value="ZF_RING_2"/>
    <property type="match status" value="1"/>
</dbReference>
<dbReference type="CDD" id="cd18008">
    <property type="entry name" value="DEXDc_SHPRH-like"/>
    <property type="match status" value="1"/>
</dbReference>
<feature type="compositionally biased region" description="Basic and acidic residues" evidence="9">
    <location>
        <begin position="1168"/>
        <end position="1186"/>
    </location>
</feature>
<dbReference type="eggNOG" id="KOG1001">
    <property type="taxonomic scope" value="Eukaryota"/>
</dbReference>
<keyword evidence="3" id="KW-0547">Nucleotide-binding</keyword>
<keyword evidence="6" id="KW-0862">Zinc</keyword>
<reference evidence="15" key="2">
    <citation type="submission" date="2012-11" db="EMBL/GenBank/DDBJ databases">
        <authorList>
            <person name="Kuo A."/>
            <person name="Curtis B.A."/>
            <person name="Tanifuji G."/>
            <person name="Burki F."/>
            <person name="Gruber A."/>
            <person name="Irimia M."/>
            <person name="Maruyama S."/>
            <person name="Arias M.C."/>
            <person name="Ball S.G."/>
            <person name="Gile G.H."/>
            <person name="Hirakawa Y."/>
            <person name="Hopkins J.F."/>
            <person name="Rensing S.A."/>
            <person name="Schmutz J."/>
            <person name="Symeonidi A."/>
            <person name="Elias M."/>
            <person name="Eveleigh R.J."/>
            <person name="Herman E.K."/>
            <person name="Klute M.J."/>
            <person name="Nakayama T."/>
            <person name="Obornik M."/>
            <person name="Reyes-Prieto A."/>
            <person name="Armbrust E.V."/>
            <person name="Aves S.J."/>
            <person name="Beiko R.G."/>
            <person name="Coutinho P."/>
            <person name="Dacks J.B."/>
            <person name="Durnford D.G."/>
            <person name="Fast N.M."/>
            <person name="Green B.R."/>
            <person name="Grisdale C."/>
            <person name="Hempe F."/>
            <person name="Henrissat B."/>
            <person name="Hoppner M.P."/>
            <person name="Ishida K.-I."/>
            <person name="Kim E."/>
            <person name="Koreny L."/>
            <person name="Kroth P.G."/>
            <person name="Liu Y."/>
            <person name="Malik S.-B."/>
            <person name="Maier U.G."/>
            <person name="McRose D."/>
            <person name="Mock T."/>
            <person name="Neilson J.A."/>
            <person name="Onodera N.T."/>
            <person name="Poole A.M."/>
            <person name="Pritham E.J."/>
            <person name="Richards T.A."/>
            <person name="Rocap G."/>
            <person name="Roy S.W."/>
            <person name="Sarai C."/>
            <person name="Schaack S."/>
            <person name="Shirato S."/>
            <person name="Slamovits C.H."/>
            <person name="Spencer D.F."/>
            <person name="Suzuki S."/>
            <person name="Worden A.Z."/>
            <person name="Zauner S."/>
            <person name="Barry K."/>
            <person name="Bell C."/>
            <person name="Bharti A.K."/>
            <person name="Crow J.A."/>
            <person name="Grimwood J."/>
            <person name="Kramer R."/>
            <person name="Lindquist E."/>
            <person name="Lucas S."/>
            <person name="Salamov A."/>
            <person name="McFadden G.I."/>
            <person name="Lane C.E."/>
            <person name="Keeling P.J."/>
            <person name="Gray M.W."/>
            <person name="Grigoriev I.V."/>
            <person name="Archibald J.M."/>
        </authorList>
    </citation>
    <scope>NUCLEOTIDE SEQUENCE</scope>
    <source>
        <strain evidence="15">CCMP2712</strain>
    </source>
</reference>
<reference evidence="14" key="3">
    <citation type="submission" date="2015-06" db="UniProtKB">
        <authorList>
            <consortium name="EnsemblProtists"/>
        </authorList>
    </citation>
    <scope>IDENTIFICATION</scope>
</reference>
<dbReference type="RefSeq" id="XP_005830069.1">
    <property type="nucleotide sequence ID" value="XM_005830012.1"/>
</dbReference>
<dbReference type="CDD" id="cd18793">
    <property type="entry name" value="SF2_C_SNF"/>
    <property type="match status" value="1"/>
</dbReference>
<keyword evidence="15" id="KW-1185">Reference proteome</keyword>
<dbReference type="InterPro" id="IPR001650">
    <property type="entry name" value="Helicase_C-like"/>
</dbReference>
<feature type="compositionally biased region" description="Basic residues" evidence="9">
    <location>
        <begin position="1307"/>
        <end position="1316"/>
    </location>
</feature>
<dbReference type="KEGG" id="gtt:GUITHDRAFT_140679"/>
<dbReference type="InterPro" id="IPR017907">
    <property type="entry name" value="Znf_RING_CS"/>
</dbReference>
<dbReference type="GO" id="GO:0008094">
    <property type="term" value="F:ATP-dependent activity, acting on DNA"/>
    <property type="evidence" value="ECO:0007669"/>
    <property type="project" value="TreeGrafter"/>
</dbReference>
<keyword evidence="7" id="KW-0067">ATP-binding</keyword>
<evidence type="ECO:0000313" key="15">
    <source>
        <dbReference type="Proteomes" id="UP000011087"/>
    </source>
</evidence>
<dbReference type="Pfam" id="PF00271">
    <property type="entry name" value="Helicase_C"/>
    <property type="match status" value="1"/>
</dbReference>
<dbReference type="InterPro" id="IPR001841">
    <property type="entry name" value="Znf_RING"/>
</dbReference>
<sequence>MTEESVEGGEYDVDIGFTIHLSVKLTYDSMNNELGRDLHVLVMHLDTRCPCRSSKEGGLAQELRSLEAFRGALSQLKESDDSVKVSLAQIRCNCFVKDCCWDSLHDNGQNLAPLFRLGSVLLALNNLQHEDVLDETNRNSTPSLMVQRKGCSKSVDLVDGAELELCMYESDVWKRVRVEGVMKNPDGSFNFFADEGSVKQEHRMVDLKRVSGKSSYRMAATDKSNSKPQRGALVSVRWKYSLGARVRKLAGEVVLCGKIVNILRVKRSQSLKYEVRYESGEQEVVSFPHKCFECVEESRGCTFVRDAFVVGMEDQHVLVRYASTTLVERLLLSEVLGVRESIQMPIHVLPDDVLVVLLDQLDPLEELSVAAMTCRSLNNAVQNMIPGLKLTLYGHQRRAVAWMLRRETRPERISNPSVEEFCSKKGKDFYINLCKGVSLSFEAEKEVEDVRGGFLCDEPGMGKTITVLALILKSRSMRGWNFLNADESDRSSSESLGISPGRLTRLSAQALSPTKGVVKFPSRATLIVVPGTLLHHWTYQISAHTKRGTLRLHTVSKSSEILSAKDMSRLDVVLTTFDVLSKQWSLGSPVLGSHRWYQQQRVQSLKQGRYVHDYVGIADFKRKVESAQEETRNGSEFLKVKWRRIILDEGHVMGGTNETNRAMMCSNIDASCRWICTGTPTPNNPGSELMHLYGLMCFLRSKPFANFDVWRQQVVLPFESFDCSAWVRLHAMLSRSMFRSLKADMERLGEIPACKVETTHIRLSRGEQEAYNGLVSIIRRNLILAECDDIRIDSLLHSKNRKYALEAISNMRKACCVTGQFKIAIVKAHLDESVEVMRRGHSLQDKGCDCPGEYFDMNSSKMVDCSDRGGNCPLLADTSCVVPERRIMNVQHAFVPESFSAGRTSLVDQHCCVCDKCNKSSIFPFISPCGHLICLNCVDATAMRVCPICARSFSLRSFADFQPSVEQSNMTWNPSWIDDLSSKVALLLVRLRHFGFLQVHKSQEIWWHNKVLRLAKQTRKHESKSPPQRHPAGKCIVYSNFIETIDNVANSISEAMGGGGNYMRFTANLKRGMLERNDAIQQFRDNPDIQIILIDSAGALGLDLSFVTHVYLLDPIWDKSQEDQVISRAHRLGAKSSITVEKFIATGTVEEIMELWMKEKTLSNASKSGEKHEETGRKRVRNEEQRKATEDKKIRWILTNVKLLPEDQDSSMEASLEAAAMSARHIFATEDAEEAEMNEAVEEEEVLSDLESEGEEEALSRRDFIPADAGSSRPGYVFRPGELGLGYYRDLVEAGPAGSDGESSSRGGKRVRFAEM</sequence>
<dbReference type="EMBL" id="JH993012">
    <property type="protein sequence ID" value="EKX43089.1"/>
    <property type="molecule type" value="Genomic_DNA"/>
</dbReference>
<evidence type="ECO:0000259" key="11">
    <source>
        <dbReference type="PROSITE" id="PS51192"/>
    </source>
</evidence>
<dbReference type="PROSITE" id="PS51194">
    <property type="entry name" value="HELICASE_CTER"/>
    <property type="match status" value="1"/>
</dbReference>
<dbReference type="InterPro" id="IPR050628">
    <property type="entry name" value="SNF2_RAD54_helicase_TF"/>
</dbReference>
<dbReference type="PROSITE" id="PS51192">
    <property type="entry name" value="HELICASE_ATP_BIND_1"/>
    <property type="match status" value="1"/>
</dbReference>
<proteinExistence type="predicted"/>
<evidence type="ECO:0000256" key="6">
    <source>
        <dbReference type="ARBA" id="ARBA00022833"/>
    </source>
</evidence>
<dbReference type="GO" id="GO:0008270">
    <property type="term" value="F:zinc ion binding"/>
    <property type="evidence" value="ECO:0007669"/>
    <property type="project" value="UniProtKB-KW"/>
</dbReference>
<dbReference type="GeneID" id="17299753"/>
<feature type="domain" description="Helicase ATP-binding" evidence="11">
    <location>
        <begin position="444"/>
        <end position="698"/>
    </location>
</feature>
<keyword evidence="4 8" id="KW-0863">Zinc-finger</keyword>
<dbReference type="EnsemblProtists" id="EKX43089">
    <property type="protein sequence ID" value="EKX43089"/>
    <property type="gene ID" value="GUITHDRAFT_140679"/>
</dbReference>
<feature type="compositionally biased region" description="Acidic residues" evidence="9">
    <location>
        <begin position="1245"/>
        <end position="1257"/>
    </location>
</feature>
<evidence type="ECO:0000313" key="14">
    <source>
        <dbReference type="EnsemblProtists" id="EKX43089"/>
    </source>
</evidence>
<accession>L1J4N5</accession>
<dbReference type="InterPro" id="IPR038718">
    <property type="entry name" value="SNF2-like_sf"/>
</dbReference>
<dbReference type="InterPro" id="IPR001810">
    <property type="entry name" value="F-box_dom"/>
</dbReference>
<evidence type="ECO:0000256" key="5">
    <source>
        <dbReference type="ARBA" id="ARBA00022801"/>
    </source>
</evidence>
<dbReference type="Gene3D" id="3.40.50.300">
    <property type="entry name" value="P-loop containing nucleotide triphosphate hydrolases"/>
    <property type="match status" value="1"/>
</dbReference>
<dbReference type="PANTHER" id="PTHR45626:SF14">
    <property type="entry name" value="ATP-DEPENDENT DNA HELICASE (EUROFUNG)"/>
    <property type="match status" value="1"/>
</dbReference>
<feature type="region of interest" description="Disordered" evidence="9">
    <location>
        <begin position="1292"/>
        <end position="1316"/>
    </location>
</feature>
<dbReference type="PROSITE" id="PS00518">
    <property type="entry name" value="ZF_RING_1"/>
    <property type="match status" value="1"/>
</dbReference>
<organism evidence="13">
    <name type="scientific">Guillardia theta (strain CCMP2712)</name>
    <name type="common">Cryptophyte</name>
    <dbReference type="NCBI Taxonomy" id="905079"/>
    <lineage>
        <taxon>Eukaryota</taxon>
        <taxon>Cryptophyceae</taxon>
        <taxon>Pyrenomonadales</taxon>
        <taxon>Geminigeraceae</taxon>
        <taxon>Guillardia</taxon>
    </lineage>
</organism>
<evidence type="ECO:0000256" key="1">
    <source>
        <dbReference type="ARBA" id="ARBA00004229"/>
    </source>
</evidence>
<gene>
    <name evidence="13" type="ORF">GUITHDRAFT_140679</name>
</gene>
<feature type="domain" description="Helicase C-terminal" evidence="12">
    <location>
        <begin position="1013"/>
        <end position="1174"/>
    </location>
</feature>
<dbReference type="HOGENOM" id="CLU_260293_0_0_1"/>
<dbReference type="Gene3D" id="3.40.50.10810">
    <property type="entry name" value="Tandem AAA-ATPase domain"/>
    <property type="match status" value="2"/>
</dbReference>
<evidence type="ECO:0000256" key="2">
    <source>
        <dbReference type="ARBA" id="ARBA00022723"/>
    </source>
</evidence>
<dbReference type="GO" id="GO:0005524">
    <property type="term" value="F:ATP binding"/>
    <property type="evidence" value="ECO:0007669"/>
    <property type="project" value="UniProtKB-KW"/>
</dbReference>
<dbReference type="Proteomes" id="UP000011087">
    <property type="component" value="Unassembled WGS sequence"/>
</dbReference>
<dbReference type="PaxDb" id="55529-EKX43089"/>
<keyword evidence="2" id="KW-0479">Metal-binding</keyword>
<dbReference type="InterPro" id="IPR027417">
    <property type="entry name" value="P-loop_NTPase"/>
</dbReference>
<dbReference type="InterPro" id="IPR049730">
    <property type="entry name" value="SNF2/RAD54-like_C"/>
</dbReference>
<dbReference type="GO" id="GO:0016787">
    <property type="term" value="F:hydrolase activity"/>
    <property type="evidence" value="ECO:0007669"/>
    <property type="project" value="UniProtKB-KW"/>
</dbReference>
<evidence type="ECO:0000313" key="13">
    <source>
        <dbReference type="EMBL" id="EKX43089.1"/>
    </source>
</evidence>
<name>L1J4N5_GUITC</name>
<evidence type="ECO:0000256" key="3">
    <source>
        <dbReference type="ARBA" id="ARBA00022741"/>
    </source>
</evidence>
<evidence type="ECO:0000256" key="7">
    <source>
        <dbReference type="ARBA" id="ARBA00022840"/>
    </source>
</evidence>
<protein>
    <recommendedName>
        <fullName evidence="16">F-box protein</fullName>
    </recommendedName>
</protein>
<evidence type="ECO:0000256" key="4">
    <source>
        <dbReference type="ARBA" id="ARBA00022771"/>
    </source>
</evidence>
<reference evidence="13 15" key="1">
    <citation type="journal article" date="2012" name="Nature">
        <title>Algal genomes reveal evolutionary mosaicism and the fate of nucleomorphs.</title>
        <authorList>
            <consortium name="DOE Joint Genome Institute"/>
            <person name="Curtis B.A."/>
            <person name="Tanifuji G."/>
            <person name="Burki F."/>
            <person name="Gruber A."/>
            <person name="Irimia M."/>
            <person name="Maruyama S."/>
            <person name="Arias M.C."/>
            <person name="Ball S.G."/>
            <person name="Gile G.H."/>
            <person name="Hirakawa Y."/>
            <person name="Hopkins J.F."/>
            <person name="Kuo A."/>
            <person name="Rensing S.A."/>
            <person name="Schmutz J."/>
            <person name="Symeonidi A."/>
            <person name="Elias M."/>
            <person name="Eveleigh R.J."/>
            <person name="Herman E.K."/>
            <person name="Klute M.J."/>
            <person name="Nakayama T."/>
            <person name="Obornik M."/>
            <person name="Reyes-Prieto A."/>
            <person name="Armbrust E.V."/>
            <person name="Aves S.J."/>
            <person name="Beiko R.G."/>
            <person name="Coutinho P."/>
            <person name="Dacks J.B."/>
            <person name="Durnford D.G."/>
            <person name="Fast N.M."/>
            <person name="Green B.R."/>
            <person name="Grisdale C.J."/>
            <person name="Hempel F."/>
            <person name="Henrissat B."/>
            <person name="Hoppner M.P."/>
            <person name="Ishida K."/>
            <person name="Kim E."/>
            <person name="Koreny L."/>
            <person name="Kroth P.G."/>
            <person name="Liu Y."/>
            <person name="Malik S.B."/>
            <person name="Maier U.G."/>
            <person name="McRose D."/>
            <person name="Mock T."/>
            <person name="Neilson J.A."/>
            <person name="Onodera N.T."/>
            <person name="Poole A.M."/>
            <person name="Pritham E.J."/>
            <person name="Richards T.A."/>
            <person name="Rocap G."/>
            <person name="Roy S.W."/>
            <person name="Sarai C."/>
            <person name="Schaack S."/>
            <person name="Shirato S."/>
            <person name="Slamovits C.H."/>
            <person name="Spencer D.F."/>
            <person name="Suzuki S."/>
            <person name="Worden A.Z."/>
            <person name="Zauner S."/>
            <person name="Barry K."/>
            <person name="Bell C."/>
            <person name="Bharti A.K."/>
            <person name="Crow J.A."/>
            <person name="Grimwood J."/>
            <person name="Kramer R."/>
            <person name="Lindquist E."/>
            <person name="Lucas S."/>
            <person name="Salamov A."/>
            <person name="McFadden G.I."/>
            <person name="Lane C.E."/>
            <person name="Keeling P.J."/>
            <person name="Gray M.W."/>
            <person name="Grigoriev I.V."/>
            <person name="Archibald J.M."/>
        </authorList>
    </citation>
    <scope>NUCLEOTIDE SEQUENCE</scope>
    <source>
        <strain evidence="13 15">CCMP2712</strain>
    </source>
</reference>
<dbReference type="OMA" id="SRMAKEW"/>
<dbReference type="SMART" id="SM00487">
    <property type="entry name" value="DEXDc"/>
    <property type="match status" value="1"/>
</dbReference>
<dbReference type="GO" id="GO:0009507">
    <property type="term" value="C:chloroplast"/>
    <property type="evidence" value="ECO:0007669"/>
    <property type="project" value="UniProtKB-SubCell"/>
</dbReference>
<evidence type="ECO:0008006" key="16">
    <source>
        <dbReference type="Google" id="ProtNLM"/>
    </source>
</evidence>
<evidence type="ECO:0000259" key="12">
    <source>
        <dbReference type="PROSITE" id="PS51194"/>
    </source>
</evidence>
<evidence type="ECO:0000256" key="9">
    <source>
        <dbReference type="SAM" id="MobiDB-lite"/>
    </source>
</evidence>
<dbReference type="SMART" id="SM00490">
    <property type="entry name" value="HELICc"/>
    <property type="match status" value="1"/>
</dbReference>
<dbReference type="InterPro" id="IPR000330">
    <property type="entry name" value="SNF2_N"/>
</dbReference>
<dbReference type="InterPro" id="IPR014001">
    <property type="entry name" value="Helicase_ATP-bd"/>
</dbReference>
<dbReference type="SMART" id="SM00256">
    <property type="entry name" value="FBOX"/>
    <property type="match status" value="1"/>
</dbReference>
<dbReference type="STRING" id="905079.L1J4N5"/>
<comment type="subcellular location">
    <subcellularLocation>
        <location evidence="1">Plastid</location>
        <location evidence="1">Chloroplast</location>
    </subcellularLocation>
</comment>
<dbReference type="OrthoDB" id="448448at2759"/>
<evidence type="ECO:0000259" key="10">
    <source>
        <dbReference type="PROSITE" id="PS50089"/>
    </source>
</evidence>